<dbReference type="PATRIC" id="fig|68223.7.peg.7688"/>
<organism evidence="1 2">
    <name type="scientific">Streptomyces katrae</name>
    <dbReference type="NCBI Taxonomy" id="68223"/>
    <lineage>
        <taxon>Bacteria</taxon>
        <taxon>Bacillati</taxon>
        <taxon>Actinomycetota</taxon>
        <taxon>Actinomycetes</taxon>
        <taxon>Kitasatosporales</taxon>
        <taxon>Streptomycetaceae</taxon>
        <taxon>Streptomyces</taxon>
    </lineage>
</organism>
<reference evidence="1 2" key="1">
    <citation type="submission" date="2015-02" db="EMBL/GenBank/DDBJ databases">
        <authorList>
            <person name="Ju K.-S."/>
            <person name="Doroghazi J.R."/>
            <person name="Metcalf W."/>
        </authorList>
    </citation>
    <scope>NUCLEOTIDE SEQUENCE [LARGE SCALE GENOMIC DNA]</scope>
    <source>
        <strain evidence="1 2">NRRL ISP-5550</strain>
    </source>
</reference>
<comment type="caution">
    <text evidence="1">The sequence shown here is derived from an EMBL/GenBank/DDBJ whole genome shotgun (WGS) entry which is preliminary data.</text>
</comment>
<name>A0A0F4JGS0_9ACTN</name>
<evidence type="ECO:0000313" key="2">
    <source>
        <dbReference type="Proteomes" id="UP000033551"/>
    </source>
</evidence>
<dbReference type="AlphaFoldDB" id="A0A0F4JGS0"/>
<protein>
    <submittedName>
        <fullName evidence="1">Uncharacterized protein</fullName>
    </submittedName>
</protein>
<dbReference type="EMBL" id="JZWV01000434">
    <property type="protein sequence ID" value="KJY32171.1"/>
    <property type="molecule type" value="Genomic_DNA"/>
</dbReference>
<dbReference type="Proteomes" id="UP000033551">
    <property type="component" value="Unassembled WGS sequence"/>
</dbReference>
<keyword evidence="2" id="KW-1185">Reference proteome</keyword>
<dbReference type="STRING" id="68223.GCA_002028425_05694"/>
<accession>A0A0F4JGS0</accession>
<gene>
    <name evidence="1" type="ORF">VR44_16450</name>
</gene>
<proteinExistence type="predicted"/>
<evidence type="ECO:0000313" key="1">
    <source>
        <dbReference type="EMBL" id="KJY32171.1"/>
    </source>
</evidence>
<sequence>MPVYAIKVLLQSPYDARTTGARSSADIGERILVDPQPGIAHVSLVPLSSQVVAMTFVVAADLGAAERLAAEAWDTWLGREWSADWKMSSCGADLLLGVWAAAEPFVQETGLK</sequence>